<organism evidence="1 2">
    <name type="scientific">Fuerstiella marisgermanici</name>
    <dbReference type="NCBI Taxonomy" id="1891926"/>
    <lineage>
        <taxon>Bacteria</taxon>
        <taxon>Pseudomonadati</taxon>
        <taxon>Planctomycetota</taxon>
        <taxon>Planctomycetia</taxon>
        <taxon>Planctomycetales</taxon>
        <taxon>Planctomycetaceae</taxon>
        <taxon>Fuerstiella</taxon>
    </lineage>
</organism>
<dbReference type="AlphaFoldDB" id="A0A1P8WDG0"/>
<gene>
    <name evidence="1" type="ORF">Fuma_01678</name>
</gene>
<dbReference type="OrthoDB" id="285502at2"/>
<dbReference type="STRING" id="1891926.Fuma_01678"/>
<sequence>MSNFTWTDRELIAWLDELLPVERMTQFEEQMRSDETLQSRLSQLIHHRDQGGHSVGEIWQRAGLSCPSRSELSGYLLQTMPEEAAGYIEFHLKTIGCRVCQANLKDLEDHAQQTEAAPGRRRRFFESSAGLLQDSADSDEF</sequence>
<dbReference type="RefSeq" id="WP_077028185.1">
    <property type="nucleotide sequence ID" value="NZ_CP017641.1"/>
</dbReference>
<dbReference type="KEGG" id="fmr:Fuma_01678"/>
<name>A0A1P8WDG0_9PLAN</name>
<keyword evidence="2" id="KW-1185">Reference proteome</keyword>
<reference evidence="1 2" key="1">
    <citation type="journal article" date="2016" name="Front. Microbiol.">
        <title>Fuerstia marisgermanicae gen. nov., sp. nov., an Unusual Member of the Phylum Planctomycetes from the German Wadden Sea.</title>
        <authorList>
            <person name="Kohn T."/>
            <person name="Heuer A."/>
            <person name="Jogler M."/>
            <person name="Vollmers J."/>
            <person name="Boedeker C."/>
            <person name="Bunk B."/>
            <person name="Rast P."/>
            <person name="Borchert D."/>
            <person name="Glockner I."/>
            <person name="Freese H.M."/>
            <person name="Klenk H.P."/>
            <person name="Overmann J."/>
            <person name="Kaster A.K."/>
            <person name="Rohde M."/>
            <person name="Wiegand S."/>
            <person name="Jogler C."/>
        </authorList>
    </citation>
    <scope>NUCLEOTIDE SEQUENCE [LARGE SCALE GENOMIC DNA]</scope>
    <source>
        <strain evidence="1 2">NH11</strain>
    </source>
</reference>
<accession>A0A1P8WDG0</accession>
<evidence type="ECO:0000313" key="1">
    <source>
        <dbReference type="EMBL" id="APZ92074.1"/>
    </source>
</evidence>
<proteinExistence type="predicted"/>
<dbReference type="Proteomes" id="UP000187735">
    <property type="component" value="Chromosome"/>
</dbReference>
<protein>
    <submittedName>
        <fullName evidence="1">Uncharacterized protein</fullName>
    </submittedName>
</protein>
<evidence type="ECO:0000313" key="2">
    <source>
        <dbReference type="Proteomes" id="UP000187735"/>
    </source>
</evidence>
<dbReference type="EMBL" id="CP017641">
    <property type="protein sequence ID" value="APZ92074.1"/>
    <property type="molecule type" value="Genomic_DNA"/>
</dbReference>